<keyword evidence="1" id="KW-1133">Transmembrane helix</keyword>
<comment type="caution">
    <text evidence="2">The sequence shown here is derived from an EMBL/GenBank/DDBJ whole genome shotgun (WGS) entry which is preliminary data.</text>
</comment>
<reference evidence="2 3" key="1">
    <citation type="submission" date="2019-09" db="EMBL/GenBank/DDBJ databases">
        <authorList>
            <person name="Wang X."/>
        </authorList>
    </citation>
    <scope>NUCLEOTIDE SEQUENCE [LARGE SCALE GENOMIC DNA]</scope>
    <source>
        <strain evidence="2 3">CICC 11023</strain>
    </source>
</reference>
<feature type="transmembrane region" description="Helical" evidence="1">
    <location>
        <begin position="96"/>
        <end position="116"/>
    </location>
</feature>
<protein>
    <submittedName>
        <fullName evidence="2">DUF2568 domain-containing protein</fullName>
    </submittedName>
</protein>
<dbReference type="AlphaFoldDB" id="A0A5N0EE93"/>
<gene>
    <name evidence="2" type="ORF">F3087_29325</name>
</gene>
<dbReference type="Proteomes" id="UP000323876">
    <property type="component" value="Unassembled WGS sequence"/>
</dbReference>
<keyword evidence="1" id="KW-0812">Transmembrane</keyword>
<sequence>MVPAASGVSTIGPRLRVRMLSAGLTVAERSCPGGDLTNHQPTVHTAPIRERCSRRPEGESDMHEVWKWANLTLAFVLELAALVALALWGWKTADAMPVKLVSAVGAPALAALAWGMFAAPNATFDHPLLAVVTKVVVFGGAAVGLWAVSYRAAAVVFVAVLVGNLLAIRLGHMTS</sequence>
<proteinExistence type="predicted"/>
<evidence type="ECO:0000256" key="1">
    <source>
        <dbReference type="SAM" id="Phobius"/>
    </source>
</evidence>
<dbReference type="InterPro" id="IPR021214">
    <property type="entry name" value="DUF2568"/>
</dbReference>
<evidence type="ECO:0000313" key="2">
    <source>
        <dbReference type="EMBL" id="KAA8885731.1"/>
    </source>
</evidence>
<name>A0A5N0EE93_9NOCA</name>
<feature type="transmembrane region" description="Helical" evidence="1">
    <location>
        <begin position="152"/>
        <end position="171"/>
    </location>
</feature>
<dbReference type="EMBL" id="VXLC01000015">
    <property type="protein sequence ID" value="KAA8885731.1"/>
    <property type="molecule type" value="Genomic_DNA"/>
</dbReference>
<dbReference type="OrthoDB" id="4556415at2"/>
<feature type="transmembrane region" description="Helical" evidence="1">
    <location>
        <begin position="68"/>
        <end position="90"/>
    </location>
</feature>
<keyword evidence="3" id="KW-1185">Reference proteome</keyword>
<feature type="transmembrane region" description="Helical" evidence="1">
    <location>
        <begin position="128"/>
        <end position="146"/>
    </location>
</feature>
<dbReference type="Pfam" id="PF10823">
    <property type="entry name" value="DUF2568"/>
    <property type="match status" value="1"/>
</dbReference>
<keyword evidence="1" id="KW-0472">Membrane</keyword>
<organism evidence="2 3">
    <name type="scientific">Nocardia colli</name>
    <dbReference type="NCBI Taxonomy" id="2545717"/>
    <lineage>
        <taxon>Bacteria</taxon>
        <taxon>Bacillati</taxon>
        <taxon>Actinomycetota</taxon>
        <taxon>Actinomycetes</taxon>
        <taxon>Mycobacteriales</taxon>
        <taxon>Nocardiaceae</taxon>
        <taxon>Nocardia</taxon>
    </lineage>
</organism>
<accession>A0A5N0EE93</accession>
<evidence type="ECO:0000313" key="3">
    <source>
        <dbReference type="Proteomes" id="UP000323876"/>
    </source>
</evidence>